<comment type="caution">
    <text evidence="10">The sequence shown here is derived from an EMBL/GenBank/DDBJ whole genome shotgun (WGS) entry which is preliminary data.</text>
</comment>
<feature type="coiled-coil region" evidence="7">
    <location>
        <begin position="320"/>
        <end position="419"/>
    </location>
</feature>
<feature type="domain" description="HOOK N-terminal" evidence="9">
    <location>
        <begin position="143"/>
        <end position="227"/>
    </location>
</feature>
<comment type="subcellular location">
    <subcellularLocation>
        <location evidence="1">Cytoplasm</location>
        <location evidence="1">Cytoskeleton</location>
    </subcellularLocation>
</comment>
<dbReference type="Gene3D" id="1.10.418.10">
    <property type="entry name" value="Calponin-like domain"/>
    <property type="match status" value="2"/>
</dbReference>
<evidence type="ECO:0000256" key="4">
    <source>
        <dbReference type="ARBA" id="ARBA00022701"/>
    </source>
</evidence>
<dbReference type="InterPro" id="IPR036872">
    <property type="entry name" value="CH_dom_sf"/>
</dbReference>
<dbReference type="EMBL" id="REGN01008699">
    <property type="protein sequence ID" value="RNA02957.1"/>
    <property type="molecule type" value="Genomic_DNA"/>
</dbReference>
<dbReference type="STRING" id="10195.A0A3M7PV04"/>
<dbReference type="Proteomes" id="UP000276133">
    <property type="component" value="Unassembled WGS sequence"/>
</dbReference>
<dbReference type="PANTHER" id="PTHR18947">
    <property type="entry name" value="HOOK PROTEINS"/>
    <property type="match status" value="1"/>
</dbReference>
<feature type="domain" description="Hook C-terminal" evidence="8">
    <location>
        <begin position="273"/>
        <end position="420"/>
    </location>
</feature>
<evidence type="ECO:0000256" key="1">
    <source>
        <dbReference type="ARBA" id="ARBA00004245"/>
    </source>
</evidence>
<dbReference type="Pfam" id="PF05622">
    <property type="entry name" value="HOOK"/>
    <property type="match status" value="1"/>
</dbReference>
<comment type="similarity">
    <text evidence="2">Belongs to the hook family.</text>
</comment>
<reference evidence="10 11" key="1">
    <citation type="journal article" date="2018" name="Sci. Rep.">
        <title>Genomic signatures of local adaptation to the degree of environmental predictability in rotifers.</title>
        <authorList>
            <person name="Franch-Gras L."/>
            <person name="Hahn C."/>
            <person name="Garcia-Roger E.M."/>
            <person name="Carmona M.J."/>
            <person name="Serra M."/>
            <person name="Gomez A."/>
        </authorList>
    </citation>
    <scope>NUCLEOTIDE SEQUENCE [LARGE SCALE GENOMIC DNA]</scope>
    <source>
        <strain evidence="10">HYR1</strain>
    </source>
</reference>
<dbReference type="PANTHER" id="PTHR18947:SF39">
    <property type="entry name" value="PROTEIN HOOK"/>
    <property type="match status" value="1"/>
</dbReference>
<dbReference type="GO" id="GO:0005737">
    <property type="term" value="C:cytoplasm"/>
    <property type="evidence" value="ECO:0007669"/>
    <property type="project" value="TreeGrafter"/>
</dbReference>
<feature type="domain" description="HOOK N-terminal" evidence="9">
    <location>
        <begin position="6"/>
        <end position="58"/>
    </location>
</feature>
<evidence type="ECO:0000259" key="8">
    <source>
        <dbReference type="Pfam" id="PF05622"/>
    </source>
</evidence>
<dbReference type="GO" id="GO:0051959">
    <property type="term" value="F:dynein light intermediate chain binding"/>
    <property type="evidence" value="ECO:0007669"/>
    <property type="project" value="TreeGrafter"/>
</dbReference>
<dbReference type="GO" id="GO:0005874">
    <property type="term" value="C:microtubule"/>
    <property type="evidence" value="ECO:0007669"/>
    <property type="project" value="UniProtKB-KW"/>
</dbReference>
<sequence length="422" mass="49966">MDKTNLFNCLVAWIDTFHLVEKCENVNDVKNGIIIAECLNYIDGNYFSNEWLNSIKNGINNIENEIFISFVSRANYFFISKSKQIELYLMRNLLIIFYQMRPVGIKKFNIGLFIFSQPVKVKFFNALDNEEFVTKVVNMLNSLNLRIIHKKLLEYYLEVLNTEIKDLNIDSNSVDSDDEGMLIDFLIHILQLVLGCAVNCKRKNEFIQVIMEMNENLQHAIKIIIQDLMSKNKTLNSISQNSYLNMNEDLNNQLKGSLNEINRLNELKNDIEQKCKTLDRQVCELQEEKMAMIFEIEKLKDKLQREDLIQNDHNNDYNINLSLQQSLKSLREDLFRLESEKEKFRLLFEESKFENENLMSRCVKFEQISKENQNLRDEIDILRHNCEKVEKLESSIENYKIKLEDMSDLRQQIRCLEEANRS</sequence>
<gene>
    <name evidence="10" type="ORF">BpHYR1_045011</name>
</gene>
<dbReference type="InterPro" id="IPR043936">
    <property type="entry name" value="HOOK_N"/>
</dbReference>
<protein>
    <submittedName>
        <fullName evidence="10">Hook</fullName>
    </submittedName>
</protein>
<feature type="coiled-coil region" evidence="7">
    <location>
        <begin position="247"/>
        <end position="284"/>
    </location>
</feature>
<evidence type="ECO:0000313" key="10">
    <source>
        <dbReference type="EMBL" id="RNA02957.1"/>
    </source>
</evidence>
<dbReference type="AlphaFoldDB" id="A0A3M7PV04"/>
<evidence type="ECO:0000256" key="3">
    <source>
        <dbReference type="ARBA" id="ARBA00022490"/>
    </source>
</evidence>
<name>A0A3M7PV04_BRAPC</name>
<dbReference type="Pfam" id="PF19047">
    <property type="entry name" value="HOOK_N"/>
    <property type="match status" value="2"/>
</dbReference>
<dbReference type="SUPFAM" id="SSF116907">
    <property type="entry name" value="Hook domain"/>
    <property type="match status" value="2"/>
</dbReference>
<organism evidence="10 11">
    <name type="scientific">Brachionus plicatilis</name>
    <name type="common">Marine rotifer</name>
    <name type="synonym">Brachionus muelleri</name>
    <dbReference type="NCBI Taxonomy" id="10195"/>
    <lineage>
        <taxon>Eukaryota</taxon>
        <taxon>Metazoa</taxon>
        <taxon>Spiralia</taxon>
        <taxon>Gnathifera</taxon>
        <taxon>Rotifera</taxon>
        <taxon>Eurotatoria</taxon>
        <taxon>Monogononta</taxon>
        <taxon>Pseudotrocha</taxon>
        <taxon>Ploima</taxon>
        <taxon>Brachionidae</taxon>
        <taxon>Brachionus</taxon>
    </lineage>
</organism>
<keyword evidence="6" id="KW-0206">Cytoskeleton</keyword>
<evidence type="ECO:0000256" key="2">
    <source>
        <dbReference type="ARBA" id="ARBA00006946"/>
    </source>
</evidence>
<evidence type="ECO:0000259" key="9">
    <source>
        <dbReference type="Pfam" id="PF19047"/>
    </source>
</evidence>
<evidence type="ECO:0000256" key="6">
    <source>
        <dbReference type="ARBA" id="ARBA00023212"/>
    </source>
</evidence>
<dbReference type="GO" id="GO:0005813">
    <property type="term" value="C:centrosome"/>
    <property type="evidence" value="ECO:0007669"/>
    <property type="project" value="TreeGrafter"/>
</dbReference>
<dbReference type="OrthoDB" id="49395at2759"/>
<dbReference type="GO" id="GO:0030705">
    <property type="term" value="P:cytoskeleton-dependent intracellular transport"/>
    <property type="evidence" value="ECO:0007669"/>
    <property type="project" value="InterPro"/>
</dbReference>
<dbReference type="GO" id="GO:0008017">
    <property type="term" value="F:microtubule binding"/>
    <property type="evidence" value="ECO:0007669"/>
    <property type="project" value="InterPro"/>
</dbReference>
<evidence type="ECO:0000313" key="11">
    <source>
        <dbReference type="Proteomes" id="UP000276133"/>
    </source>
</evidence>
<keyword evidence="3" id="KW-0963">Cytoplasm</keyword>
<keyword evidence="4" id="KW-0493">Microtubule</keyword>
<evidence type="ECO:0000256" key="7">
    <source>
        <dbReference type="SAM" id="Coils"/>
    </source>
</evidence>
<proteinExistence type="inferred from homology"/>
<evidence type="ECO:0000256" key="5">
    <source>
        <dbReference type="ARBA" id="ARBA00023054"/>
    </source>
</evidence>
<accession>A0A3M7PV04</accession>
<dbReference type="InterPro" id="IPR008636">
    <property type="entry name" value="Hook_C"/>
</dbReference>
<dbReference type="GO" id="GO:0031122">
    <property type="term" value="P:cytoplasmic microtubule organization"/>
    <property type="evidence" value="ECO:0007669"/>
    <property type="project" value="InterPro"/>
</dbReference>
<keyword evidence="11" id="KW-1185">Reference proteome</keyword>
<keyword evidence="5 7" id="KW-0175">Coiled coil</keyword>